<dbReference type="EMBL" id="MVFC01000023">
    <property type="protein sequence ID" value="OON75372.1"/>
    <property type="molecule type" value="Genomic_DNA"/>
</dbReference>
<evidence type="ECO:0000256" key="6">
    <source>
        <dbReference type="ARBA" id="ARBA00023136"/>
    </source>
</evidence>
<reference evidence="10 11" key="1">
    <citation type="submission" date="2017-02" db="EMBL/GenBank/DDBJ databases">
        <title>Draft Genome Sequence of Streptomyces tsukubaensis F601, a Producer of the immunosuppressant tacrolimus FK506.</title>
        <authorList>
            <person name="Zong G."/>
            <person name="Zhong C."/>
            <person name="Fu J."/>
            <person name="Qin R."/>
            <person name="Cao G."/>
        </authorList>
    </citation>
    <scope>NUCLEOTIDE SEQUENCE [LARGE SCALE GENOMIC DNA]</scope>
    <source>
        <strain evidence="10 11">F601</strain>
    </source>
</reference>
<evidence type="ECO:0000256" key="7">
    <source>
        <dbReference type="SAM" id="MobiDB-lite"/>
    </source>
</evidence>
<evidence type="ECO:0000256" key="4">
    <source>
        <dbReference type="ARBA" id="ARBA00022692"/>
    </source>
</evidence>
<sequence length="563" mass="59158">MTAESTVPFPAGQGQPRHPERPREHHGAPAASNGQATSAQTSAGAAERTATGAPRQQTSTAAPGHPGRSAHAATGTLEDDDRASSTAGTGGAASSASLAGAGLGAPREGPDGFAVPSGPTRWRMPAGAALLAVDWAAALAAATLVLPQALYRPLLTAVLLVCVTVLGSRASLYRPTRLSTALDELPVLYGRVVGAWCAVAALVAAVSPARAMALPTLAAAIAVHGALSWTGRGAVYGRRRWARFRRPDSALLLGAGPTPHAVGAALSRGNGCGLRPVGVIGDRSPGGPQPHLPVLSGGEEIQRAVVQNGVRAALLVGQGEGGAQAAQLRLLRAYGCEVWQLDVRPPGQAERGPTEGQIAGYPCRRLDAGPRRGGLGKRLQDVALAAPALLVLSPLLLVCALAVRLCDGPGVLFRQERVGLHGRHFTLLKFRTLRPDTSHESATRWNVAGDRRMSRVGRFLRRSSLDELPQLWNVVRGDMSLVGPRPERPYFVAEFSRTYAGYPARHRAKAGITGLAQISGLRGDTSIEDRCRFDNYYIDHWSLWQDTRILLRTAASLVRPSGS</sequence>
<keyword evidence="6 8" id="KW-0472">Membrane</keyword>
<evidence type="ECO:0000256" key="5">
    <source>
        <dbReference type="ARBA" id="ARBA00022989"/>
    </source>
</evidence>
<keyword evidence="3" id="KW-0808">Transferase</keyword>
<dbReference type="Proteomes" id="UP000190539">
    <property type="component" value="Unassembled WGS sequence"/>
</dbReference>
<keyword evidence="5 8" id="KW-1133">Transmembrane helix</keyword>
<feature type="region of interest" description="Disordered" evidence="7">
    <location>
        <begin position="1"/>
        <end position="118"/>
    </location>
</feature>
<dbReference type="PANTHER" id="PTHR30576:SF0">
    <property type="entry name" value="UNDECAPRENYL-PHOSPHATE N-ACETYLGALACTOSAMINYL 1-PHOSPHATE TRANSFERASE-RELATED"/>
    <property type="match status" value="1"/>
</dbReference>
<comment type="caution">
    <text evidence="10">The sequence shown here is derived from an EMBL/GenBank/DDBJ whole genome shotgun (WGS) entry which is preliminary data.</text>
</comment>
<evidence type="ECO:0000256" key="1">
    <source>
        <dbReference type="ARBA" id="ARBA00004141"/>
    </source>
</evidence>
<dbReference type="Pfam" id="PF02397">
    <property type="entry name" value="Bac_transf"/>
    <property type="match status" value="1"/>
</dbReference>
<feature type="compositionally biased region" description="Low complexity" evidence="7">
    <location>
        <begin position="34"/>
        <end position="46"/>
    </location>
</feature>
<dbReference type="InterPro" id="IPR003362">
    <property type="entry name" value="Bact_transf"/>
</dbReference>
<organism evidence="10 11">
    <name type="scientific">Streptomyces tsukubensis</name>
    <dbReference type="NCBI Taxonomy" id="83656"/>
    <lineage>
        <taxon>Bacteria</taxon>
        <taxon>Bacillati</taxon>
        <taxon>Actinomycetota</taxon>
        <taxon>Actinomycetes</taxon>
        <taxon>Kitasatosporales</taxon>
        <taxon>Streptomycetaceae</taxon>
        <taxon>Streptomyces</taxon>
    </lineage>
</organism>
<keyword evidence="4 8" id="KW-0812">Transmembrane</keyword>
<feature type="transmembrane region" description="Helical" evidence="8">
    <location>
        <begin position="212"/>
        <end position="235"/>
    </location>
</feature>
<evidence type="ECO:0000313" key="11">
    <source>
        <dbReference type="Proteomes" id="UP000190539"/>
    </source>
</evidence>
<feature type="compositionally biased region" description="Basic and acidic residues" evidence="7">
    <location>
        <begin position="17"/>
        <end position="27"/>
    </location>
</feature>
<feature type="domain" description="Bacterial sugar transferase" evidence="9">
    <location>
        <begin position="377"/>
        <end position="558"/>
    </location>
</feature>
<dbReference type="PANTHER" id="PTHR30576">
    <property type="entry name" value="COLANIC BIOSYNTHESIS UDP-GLUCOSE LIPID CARRIER TRANSFERASE"/>
    <property type="match status" value="1"/>
</dbReference>
<dbReference type="GO" id="GO:0016780">
    <property type="term" value="F:phosphotransferase activity, for other substituted phosphate groups"/>
    <property type="evidence" value="ECO:0007669"/>
    <property type="project" value="TreeGrafter"/>
</dbReference>
<name>A0A1V4A477_9ACTN</name>
<comment type="subcellular location">
    <subcellularLocation>
        <location evidence="1">Membrane</location>
        <topology evidence="1">Multi-pass membrane protein</topology>
    </subcellularLocation>
</comment>
<feature type="transmembrane region" description="Helical" evidence="8">
    <location>
        <begin position="382"/>
        <end position="403"/>
    </location>
</feature>
<gene>
    <name evidence="10" type="ORF">B1H18_23095</name>
</gene>
<evidence type="ECO:0000259" key="9">
    <source>
        <dbReference type="Pfam" id="PF02397"/>
    </source>
</evidence>
<feature type="transmembrane region" description="Helical" evidence="8">
    <location>
        <begin position="126"/>
        <end position="144"/>
    </location>
</feature>
<accession>A0A1V4A477</accession>
<dbReference type="InterPro" id="IPR017475">
    <property type="entry name" value="EPS_sugar_tfrase"/>
</dbReference>
<evidence type="ECO:0000256" key="8">
    <source>
        <dbReference type="SAM" id="Phobius"/>
    </source>
</evidence>
<dbReference type="AlphaFoldDB" id="A0A1V4A477"/>
<dbReference type="STRING" id="83656.B1H18_23095"/>
<evidence type="ECO:0000256" key="2">
    <source>
        <dbReference type="ARBA" id="ARBA00006464"/>
    </source>
</evidence>
<feature type="transmembrane region" description="Helical" evidence="8">
    <location>
        <begin position="188"/>
        <end position="206"/>
    </location>
</feature>
<dbReference type="GO" id="GO:0016020">
    <property type="term" value="C:membrane"/>
    <property type="evidence" value="ECO:0007669"/>
    <property type="project" value="UniProtKB-SubCell"/>
</dbReference>
<feature type="transmembrane region" description="Helical" evidence="8">
    <location>
        <begin position="150"/>
        <end position="167"/>
    </location>
</feature>
<feature type="compositionally biased region" description="Low complexity" evidence="7">
    <location>
        <begin position="84"/>
        <end position="100"/>
    </location>
</feature>
<protein>
    <recommendedName>
        <fullName evidence="9">Bacterial sugar transferase domain-containing protein</fullName>
    </recommendedName>
</protein>
<evidence type="ECO:0000313" key="10">
    <source>
        <dbReference type="EMBL" id="OON75372.1"/>
    </source>
</evidence>
<dbReference type="RefSeq" id="WP_107502950.1">
    <property type="nucleotide sequence ID" value="NZ_CP045178.1"/>
</dbReference>
<proteinExistence type="inferred from homology"/>
<dbReference type="OrthoDB" id="9808602at2"/>
<keyword evidence="11" id="KW-1185">Reference proteome</keyword>
<evidence type="ECO:0000256" key="3">
    <source>
        <dbReference type="ARBA" id="ARBA00022679"/>
    </source>
</evidence>
<comment type="similarity">
    <text evidence="2">Belongs to the bacterial sugar transferase family.</text>
</comment>
<dbReference type="NCBIfam" id="TIGR03025">
    <property type="entry name" value="EPS_sugtrans"/>
    <property type="match status" value="1"/>
</dbReference>